<protein>
    <recommendedName>
        <fullName evidence="2">Pleckstrin homology domain-containing protein</fullName>
    </recommendedName>
</protein>
<reference evidence="3 4" key="1">
    <citation type="journal article" date="2009" name="PLoS Genet.">
        <title>The genome of Nectria haematococca: contribution of supernumerary chromosomes to gene expansion.</title>
        <authorList>
            <person name="Coleman J.J."/>
            <person name="Rounsley S.D."/>
            <person name="Rodriguez-Carres M."/>
            <person name="Kuo A."/>
            <person name="Wasmann C.C."/>
            <person name="Grimwood J."/>
            <person name="Schmutz J."/>
            <person name="Taga M."/>
            <person name="White G.J."/>
            <person name="Zhou S."/>
            <person name="Schwartz D.C."/>
            <person name="Freitag M."/>
            <person name="Ma L.J."/>
            <person name="Danchin E.G."/>
            <person name="Henrissat B."/>
            <person name="Coutinho P.M."/>
            <person name="Nelson D.R."/>
            <person name="Straney D."/>
            <person name="Napoli C.A."/>
            <person name="Barker B.M."/>
            <person name="Gribskov M."/>
            <person name="Rep M."/>
            <person name="Kroken S."/>
            <person name="Molnar I."/>
            <person name="Rensing C."/>
            <person name="Kennell J.C."/>
            <person name="Zamora J."/>
            <person name="Farman M.L."/>
            <person name="Selker E.U."/>
            <person name="Salamov A."/>
            <person name="Shapiro H."/>
            <person name="Pangilinan J."/>
            <person name="Lindquist E."/>
            <person name="Lamers C."/>
            <person name="Grigoriev I.V."/>
            <person name="Geiser D.M."/>
            <person name="Covert S.F."/>
            <person name="Temporini E."/>
            <person name="Vanetten H.D."/>
        </authorList>
    </citation>
    <scope>NUCLEOTIDE SEQUENCE [LARGE SCALE GENOMIC DNA]</scope>
    <source>
        <strain evidence="4">ATCC MYA-4622 / CBS 123669 / FGSC 9596 / NRRL 45880 / 77-13-4</strain>
    </source>
</reference>
<dbReference type="OrthoDB" id="5865767at2759"/>
<feature type="non-terminal residue" evidence="3">
    <location>
        <position position="355"/>
    </location>
</feature>
<evidence type="ECO:0000259" key="2">
    <source>
        <dbReference type="Pfam" id="PF15410"/>
    </source>
</evidence>
<evidence type="ECO:0000256" key="1">
    <source>
        <dbReference type="SAM" id="MobiDB-lite"/>
    </source>
</evidence>
<feature type="compositionally biased region" description="Basic and acidic residues" evidence="1">
    <location>
        <begin position="1"/>
        <end position="10"/>
    </location>
</feature>
<dbReference type="VEuPathDB" id="FungiDB:NECHADRAFT_5366"/>
<dbReference type="KEGG" id="nhe:NECHADRAFT_5366"/>
<feature type="non-terminal residue" evidence="3">
    <location>
        <position position="1"/>
    </location>
</feature>
<dbReference type="STRING" id="660122.C7ZBD5"/>
<proteinExistence type="predicted"/>
<dbReference type="Proteomes" id="UP000005206">
    <property type="component" value="Chromosome 7"/>
</dbReference>
<name>C7ZBD5_FUSV7</name>
<dbReference type="EMBL" id="GG698914">
    <property type="protein sequence ID" value="EEU38700.1"/>
    <property type="molecule type" value="Genomic_DNA"/>
</dbReference>
<dbReference type="HOGENOM" id="CLU_028348_0_0_1"/>
<dbReference type="PANTHER" id="PTHR37283:SF1">
    <property type="entry name" value="PH DOMAIN-CONTAINING PROTEIN YHR131C"/>
    <property type="match status" value="1"/>
</dbReference>
<keyword evidence="4" id="KW-1185">Reference proteome</keyword>
<feature type="domain" description="Pleckstrin homology" evidence="2">
    <location>
        <begin position="65"/>
        <end position="184"/>
    </location>
</feature>
<dbReference type="AlphaFoldDB" id="C7ZBD5"/>
<dbReference type="Gene3D" id="2.30.29.30">
    <property type="entry name" value="Pleckstrin-homology domain (PH domain)/Phosphotyrosine-binding domain (PTB)"/>
    <property type="match status" value="1"/>
</dbReference>
<dbReference type="OMA" id="EANIRYT"/>
<dbReference type="GeneID" id="9670730"/>
<dbReference type="InParanoid" id="C7ZBD5"/>
<dbReference type="eggNOG" id="ENOG502QUAB">
    <property type="taxonomic scope" value="Eukaryota"/>
</dbReference>
<dbReference type="RefSeq" id="XP_003044413.1">
    <property type="nucleotide sequence ID" value="XM_003044367.1"/>
</dbReference>
<dbReference type="InterPro" id="IPR011993">
    <property type="entry name" value="PH-like_dom_sf"/>
</dbReference>
<accession>C7ZBD5</accession>
<evidence type="ECO:0000313" key="4">
    <source>
        <dbReference type="Proteomes" id="UP000005206"/>
    </source>
</evidence>
<dbReference type="SUPFAM" id="SSF50729">
    <property type="entry name" value="PH domain-like"/>
    <property type="match status" value="1"/>
</dbReference>
<dbReference type="InterPro" id="IPR041681">
    <property type="entry name" value="PH_9"/>
</dbReference>
<organism evidence="3 4">
    <name type="scientific">Fusarium vanettenii (strain ATCC MYA-4622 / CBS 123669 / FGSC 9596 / NRRL 45880 / 77-13-4)</name>
    <name type="common">Fusarium solani subsp. pisi</name>
    <dbReference type="NCBI Taxonomy" id="660122"/>
    <lineage>
        <taxon>Eukaryota</taxon>
        <taxon>Fungi</taxon>
        <taxon>Dikarya</taxon>
        <taxon>Ascomycota</taxon>
        <taxon>Pezizomycotina</taxon>
        <taxon>Sordariomycetes</taxon>
        <taxon>Hypocreomycetidae</taxon>
        <taxon>Hypocreales</taxon>
        <taxon>Nectriaceae</taxon>
        <taxon>Fusarium</taxon>
        <taxon>Fusarium solani species complex</taxon>
        <taxon>Fusarium vanettenii</taxon>
    </lineage>
</organism>
<feature type="region of interest" description="Disordered" evidence="1">
    <location>
        <begin position="1"/>
        <end position="23"/>
    </location>
</feature>
<dbReference type="Pfam" id="PF15410">
    <property type="entry name" value="PH_9"/>
    <property type="match status" value="1"/>
</dbReference>
<dbReference type="PANTHER" id="PTHR37283">
    <property type="entry name" value="PH DOMAIN-CONTAINING PROTEIN YHR131C"/>
    <property type="match status" value="1"/>
</dbReference>
<gene>
    <name evidence="3" type="ORF">NECHADRAFT_5366</name>
</gene>
<sequence>DSSASSERKIPSGHASHTQRLPPVDEDLFYQRLIQSQPRQPPGYEESVALPHDTLPEYHCDIDLEGVFMRKMEITNTTQRAEDRQWRMVYVSLHGTALNIYGVKKSWQWGRTADDGPSVDPDNPPWIDQGKLLKSYSLQYAESGIASDYKKRRYVIRLRVETDQFLISCCELSTFVKWLDWLNAAMNVAAPIEDRDFPFDYSVPRLERISLFHGRERAPAFDRDLGSELDFRRSSTTTGDVSNGSETLISNPPIVGISLSRRWDSFGPQYSDDSINPVTGKWFPQCRWSSAHDMLYAKLCYSNLLFKSPRKSSYVISSGKKWFVDWSTGRMVRVLPPTYEEIDYIGPWQVVRTEN</sequence>
<evidence type="ECO:0000313" key="3">
    <source>
        <dbReference type="EMBL" id="EEU38700.1"/>
    </source>
</evidence>